<protein>
    <submittedName>
        <fullName evidence="1">Uncharacterized protein</fullName>
    </submittedName>
</protein>
<keyword evidence="2" id="KW-1185">Reference proteome</keyword>
<organism evidence="1 2">
    <name type="scientific">Planoprotostelium fungivorum</name>
    <dbReference type="NCBI Taxonomy" id="1890364"/>
    <lineage>
        <taxon>Eukaryota</taxon>
        <taxon>Amoebozoa</taxon>
        <taxon>Evosea</taxon>
        <taxon>Variosea</taxon>
        <taxon>Cavosteliida</taxon>
        <taxon>Cavosteliaceae</taxon>
        <taxon>Planoprotostelium</taxon>
    </lineage>
</organism>
<dbReference type="InParanoid" id="A0A2P6NPB5"/>
<sequence length="39" mass="4133">MSGFIVEWALVCSELKDGSTSGVQWTVLPAFLSMALNSG</sequence>
<dbReference type="EMBL" id="MDYQ01000039">
    <property type="protein sequence ID" value="PRP85789.1"/>
    <property type="molecule type" value="Genomic_DNA"/>
</dbReference>
<reference evidence="1 2" key="1">
    <citation type="journal article" date="2018" name="Genome Biol. Evol.">
        <title>Multiple Roots of Fruiting Body Formation in Amoebozoa.</title>
        <authorList>
            <person name="Hillmann F."/>
            <person name="Forbes G."/>
            <person name="Novohradska S."/>
            <person name="Ferling I."/>
            <person name="Riege K."/>
            <person name="Groth M."/>
            <person name="Westermann M."/>
            <person name="Marz M."/>
            <person name="Spaller T."/>
            <person name="Winckler T."/>
            <person name="Schaap P."/>
            <person name="Glockner G."/>
        </authorList>
    </citation>
    <scope>NUCLEOTIDE SEQUENCE [LARGE SCALE GENOMIC DNA]</scope>
    <source>
        <strain evidence="1 2">Jena</strain>
    </source>
</reference>
<accession>A0A2P6NPB5</accession>
<proteinExistence type="predicted"/>
<name>A0A2P6NPB5_9EUKA</name>
<evidence type="ECO:0000313" key="2">
    <source>
        <dbReference type="Proteomes" id="UP000241769"/>
    </source>
</evidence>
<evidence type="ECO:0000313" key="1">
    <source>
        <dbReference type="EMBL" id="PRP85789.1"/>
    </source>
</evidence>
<gene>
    <name evidence="1" type="ORF">PROFUN_05981</name>
</gene>
<dbReference type="Proteomes" id="UP000241769">
    <property type="component" value="Unassembled WGS sequence"/>
</dbReference>
<comment type="caution">
    <text evidence="1">The sequence shown here is derived from an EMBL/GenBank/DDBJ whole genome shotgun (WGS) entry which is preliminary data.</text>
</comment>
<dbReference type="AlphaFoldDB" id="A0A2P6NPB5"/>